<evidence type="ECO:0000259" key="1">
    <source>
        <dbReference type="Pfam" id="PF07872"/>
    </source>
</evidence>
<protein>
    <recommendedName>
        <fullName evidence="1">DUF1659 domain-containing protein</fullName>
    </recommendedName>
</protein>
<name>A0A645GFH0_9ZZZZ</name>
<dbReference type="AlphaFoldDB" id="A0A645GFH0"/>
<reference evidence="2" key="1">
    <citation type="submission" date="2019-08" db="EMBL/GenBank/DDBJ databases">
        <authorList>
            <person name="Kucharzyk K."/>
            <person name="Murdoch R.W."/>
            <person name="Higgins S."/>
            <person name="Loffler F."/>
        </authorList>
    </citation>
    <scope>NUCLEOTIDE SEQUENCE</scope>
</reference>
<gene>
    <name evidence="2" type="ORF">SDC9_173069</name>
</gene>
<organism evidence="2">
    <name type="scientific">bioreactor metagenome</name>
    <dbReference type="NCBI Taxonomy" id="1076179"/>
    <lineage>
        <taxon>unclassified sequences</taxon>
        <taxon>metagenomes</taxon>
        <taxon>ecological metagenomes</taxon>
    </lineage>
</organism>
<accession>A0A645GFH0</accession>
<dbReference type="EMBL" id="VSSQ01074909">
    <property type="protein sequence ID" value="MPN25657.1"/>
    <property type="molecule type" value="Genomic_DNA"/>
</dbReference>
<comment type="caution">
    <text evidence="2">The sequence shown here is derived from an EMBL/GenBank/DDBJ whole genome shotgun (WGS) entry which is preliminary data.</text>
</comment>
<feature type="domain" description="DUF1659" evidence="1">
    <location>
        <begin position="2"/>
        <end position="71"/>
    </location>
</feature>
<sequence length="73" mass="8128">MANSVLVQNSVEVKYQIGVDSKGKEVFKKQTFKNISADATDDNLVELSDAVQSLMDYTVSTIQKQQNFIITRG</sequence>
<dbReference type="Pfam" id="PF07872">
    <property type="entry name" value="DUF1659"/>
    <property type="match status" value="1"/>
</dbReference>
<evidence type="ECO:0000313" key="2">
    <source>
        <dbReference type="EMBL" id="MPN25657.1"/>
    </source>
</evidence>
<proteinExistence type="predicted"/>
<dbReference type="InterPro" id="IPR012454">
    <property type="entry name" value="DUF1659"/>
</dbReference>